<dbReference type="EMBL" id="LR134182">
    <property type="protein sequence ID" value="VEB42547.1"/>
    <property type="molecule type" value="Genomic_DNA"/>
</dbReference>
<protein>
    <submittedName>
        <fullName evidence="1">Lipopolysaccharide heptosyltransferase II</fullName>
    </submittedName>
</protein>
<dbReference type="GO" id="GO:0016740">
    <property type="term" value="F:transferase activity"/>
    <property type="evidence" value="ECO:0007669"/>
    <property type="project" value="UniProtKB-KW"/>
</dbReference>
<evidence type="ECO:0000313" key="1">
    <source>
        <dbReference type="EMBL" id="VEB42547.1"/>
    </source>
</evidence>
<name>A0A447TCJ3_CHRVL</name>
<dbReference type="SUPFAM" id="SSF53756">
    <property type="entry name" value="UDP-Glycosyltransferase/glycogen phosphorylase"/>
    <property type="match status" value="1"/>
</dbReference>
<keyword evidence="1" id="KW-0808">Transferase</keyword>
<sequence>MSLNLDCSPCFERSCPYGHTDCLEKMQPELVWQAAQRLLPSLVPIAQD</sequence>
<dbReference type="AlphaFoldDB" id="A0A447TCJ3"/>
<proteinExistence type="predicted"/>
<gene>
    <name evidence="1" type="ORF">NCTC9695_02997</name>
</gene>
<dbReference type="Proteomes" id="UP000275777">
    <property type="component" value="Chromosome"/>
</dbReference>
<accession>A0A447TCJ3</accession>
<organism evidence="1 2">
    <name type="scientific">Chromobacterium violaceum</name>
    <dbReference type="NCBI Taxonomy" id="536"/>
    <lineage>
        <taxon>Bacteria</taxon>
        <taxon>Pseudomonadati</taxon>
        <taxon>Pseudomonadota</taxon>
        <taxon>Betaproteobacteria</taxon>
        <taxon>Neisseriales</taxon>
        <taxon>Chromobacteriaceae</taxon>
        <taxon>Chromobacterium</taxon>
    </lineage>
</organism>
<dbReference type="Gene3D" id="3.40.50.2000">
    <property type="entry name" value="Glycogen Phosphorylase B"/>
    <property type="match status" value="1"/>
</dbReference>
<reference evidence="1 2" key="1">
    <citation type="submission" date="2018-12" db="EMBL/GenBank/DDBJ databases">
        <authorList>
            <consortium name="Pathogen Informatics"/>
        </authorList>
    </citation>
    <scope>NUCLEOTIDE SEQUENCE [LARGE SCALE GENOMIC DNA]</scope>
    <source>
        <strain evidence="1 2">NCTC9695</strain>
    </source>
</reference>
<evidence type="ECO:0000313" key="2">
    <source>
        <dbReference type="Proteomes" id="UP000275777"/>
    </source>
</evidence>